<proteinExistence type="predicted"/>
<dbReference type="NCBIfam" id="TIGR01563">
    <property type="entry name" value="gp16_SPP1"/>
    <property type="match status" value="1"/>
</dbReference>
<dbReference type="Proteomes" id="UP001281731">
    <property type="component" value="Unassembled WGS sequence"/>
</dbReference>
<evidence type="ECO:0000313" key="2">
    <source>
        <dbReference type="Proteomes" id="UP001281731"/>
    </source>
</evidence>
<dbReference type="Gene3D" id="2.40.10.270">
    <property type="entry name" value="Bacteriophage SPP1 head-tail adaptor protein"/>
    <property type="match status" value="1"/>
</dbReference>
<accession>A0AAW9HW38</accession>
<dbReference type="InterPro" id="IPR008767">
    <property type="entry name" value="Phage_SPP1_head-tail_adaptor"/>
</dbReference>
<comment type="caution">
    <text evidence="1">The sequence shown here is derived from an EMBL/GenBank/DDBJ whole genome shotgun (WGS) entry which is preliminary data.</text>
</comment>
<reference evidence="1" key="1">
    <citation type="submission" date="2023-10" db="EMBL/GenBank/DDBJ databases">
        <title>Whole Genome based description of the genera Actinobaculum and Actinotignum reveals a complex phylogenetic relationship within the species included in the genus Actinotignum.</title>
        <authorList>
            <person name="Jensen C.S."/>
            <person name="Dargis R."/>
            <person name="Kemp M."/>
            <person name="Christensen J.J."/>
        </authorList>
    </citation>
    <scope>NUCLEOTIDE SEQUENCE</scope>
    <source>
        <strain evidence="1">SLA_B511</strain>
    </source>
</reference>
<gene>
    <name evidence="1" type="ORF">R6G80_02745</name>
</gene>
<name>A0AAW9HW38_9ACTO</name>
<dbReference type="InterPro" id="IPR038666">
    <property type="entry name" value="SSP1_head-tail_sf"/>
</dbReference>
<dbReference type="Pfam" id="PF05521">
    <property type="entry name" value="Phage_HCP"/>
    <property type="match status" value="1"/>
</dbReference>
<protein>
    <submittedName>
        <fullName evidence="1">Phage head closure protein</fullName>
    </submittedName>
</protein>
<dbReference type="EMBL" id="JAWNGC010000002">
    <property type="protein sequence ID" value="MDY5154645.1"/>
    <property type="molecule type" value="Genomic_DNA"/>
</dbReference>
<dbReference type="RefSeq" id="WP_057002173.1">
    <property type="nucleotide sequence ID" value="NZ_JAWNGC010000002.1"/>
</dbReference>
<dbReference type="AlphaFoldDB" id="A0AAW9HW38"/>
<sequence length="110" mass="12439">MDIALLNVTVTFQKRTVESDAIGNQIETWKDDYTCAATISGEGGREVFIAASEVEKADMAVTVRWCKKTAAMSTTDFRIVFQGCAYDIEKIDHLSFRKRAIKFFCVKERT</sequence>
<evidence type="ECO:0000313" key="1">
    <source>
        <dbReference type="EMBL" id="MDY5154645.1"/>
    </source>
</evidence>
<organism evidence="1 2">
    <name type="scientific">Actinotignum urinale</name>
    <dbReference type="NCBI Taxonomy" id="190146"/>
    <lineage>
        <taxon>Bacteria</taxon>
        <taxon>Bacillati</taxon>
        <taxon>Actinomycetota</taxon>
        <taxon>Actinomycetes</taxon>
        <taxon>Actinomycetales</taxon>
        <taxon>Actinomycetaceae</taxon>
        <taxon>Actinotignum</taxon>
    </lineage>
</organism>